<dbReference type="EMBL" id="PIPY01000001">
    <property type="protein sequence ID" value="RUO63743.1"/>
    <property type="molecule type" value="Genomic_DNA"/>
</dbReference>
<gene>
    <name evidence="1" type="ORF">CWI71_01375</name>
</gene>
<evidence type="ECO:0000313" key="1">
    <source>
        <dbReference type="EMBL" id="RUO63743.1"/>
    </source>
</evidence>
<accession>A0A432YQT8</accession>
<evidence type="ECO:0000313" key="2">
    <source>
        <dbReference type="Proteomes" id="UP000288259"/>
    </source>
</evidence>
<protein>
    <submittedName>
        <fullName evidence="1">Uncharacterized protein</fullName>
    </submittedName>
</protein>
<proteinExistence type="predicted"/>
<dbReference type="PANTHER" id="PTHR43235:SF1">
    <property type="entry name" value="GLUTAMINE AMIDOTRANSFERASE PB2B2.05-RELATED"/>
    <property type="match status" value="1"/>
</dbReference>
<sequence length="229" mass="26164">MARRKPRIGVTGAGKKWSPSWWTTRLALWLCGAEIERISVNHRPSGLPLHGIVIGGGSDISPEHYGGTLEGKVKHDPDRDELEIRWIKKALRDDIPILGICRGAQLINVVHGGNLYDDIRKLRKRTYNRPGLLPTKQVFVRKDADLGKVVKKRKLRVNSLHHQAVHDVGENLRIVAHDLDEIPQAIESTGHHPIIGVQWHPEYLFYIPSELRLFRWLVKQGRELLERSD</sequence>
<dbReference type="Proteomes" id="UP000288259">
    <property type="component" value="Unassembled WGS sequence"/>
</dbReference>
<dbReference type="InterPro" id="IPR044668">
    <property type="entry name" value="PuuD-like"/>
</dbReference>
<keyword evidence="2" id="KW-1185">Reference proteome</keyword>
<dbReference type="CDD" id="cd01745">
    <property type="entry name" value="GATase1_2"/>
    <property type="match status" value="1"/>
</dbReference>
<dbReference type="GO" id="GO:0005829">
    <property type="term" value="C:cytosol"/>
    <property type="evidence" value="ECO:0007669"/>
    <property type="project" value="TreeGrafter"/>
</dbReference>
<dbReference type="Pfam" id="PF07722">
    <property type="entry name" value="Peptidase_C26"/>
    <property type="match status" value="1"/>
</dbReference>
<dbReference type="AlphaFoldDB" id="A0A432YQT8"/>
<comment type="caution">
    <text evidence="1">The sequence shown here is derived from an EMBL/GenBank/DDBJ whole genome shotgun (WGS) entry which is preliminary data.</text>
</comment>
<dbReference type="PANTHER" id="PTHR43235">
    <property type="entry name" value="GLUTAMINE AMIDOTRANSFERASE PB2B2.05-RELATED"/>
    <property type="match status" value="1"/>
</dbReference>
<reference evidence="2" key="1">
    <citation type="journal article" date="2018" name="Front. Microbiol.">
        <title>Genome-Based Analysis Reveals the Taxonomy and Diversity of the Family Idiomarinaceae.</title>
        <authorList>
            <person name="Liu Y."/>
            <person name="Lai Q."/>
            <person name="Shao Z."/>
        </authorList>
    </citation>
    <scope>NUCLEOTIDE SEQUENCE [LARGE SCALE GENOMIC DNA]</scope>
    <source>
        <strain evidence="2">CVS-6</strain>
    </source>
</reference>
<dbReference type="SUPFAM" id="SSF52317">
    <property type="entry name" value="Class I glutamine amidotransferase-like"/>
    <property type="match status" value="1"/>
</dbReference>
<dbReference type="PROSITE" id="PS51273">
    <property type="entry name" value="GATASE_TYPE_1"/>
    <property type="match status" value="1"/>
</dbReference>
<dbReference type="OrthoDB" id="9813383at2"/>
<dbReference type="GO" id="GO:0016811">
    <property type="term" value="F:hydrolase activity, acting on carbon-nitrogen (but not peptide) bonds, in linear amides"/>
    <property type="evidence" value="ECO:0007669"/>
    <property type="project" value="InterPro"/>
</dbReference>
<dbReference type="RefSeq" id="WP_126753460.1">
    <property type="nucleotide sequence ID" value="NZ_PIPY01000001.1"/>
</dbReference>
<dbReference type="InterPro" id="IPR029062">
    <property type="entry name" value="Class_I_gatase-like"/>
</dbReference>
<dbReference type="InterPro" id="IPR011697">
    <property type="entry name" value="Peptidase_C26"/>
</dbReference>
<name>A0A432YQT8_9GAMM</name>
<dbReference type="Gene3D" id="3.40.50.880">
    <property type="match status" value="1"/>
</dbReference>
<organism evidence="1 2">
    <name type="scientific">Pseudidiomarina insulisalsae</name>
    <dbReference type="NCBI Taxonomy" id="575789"/>
    <lineage>
        <taxon>Bacteria</taxon>
        <taxon>Pseudomonadati</taxon>
        <taxon>Pseudomonadota</taxon>
        <taxon>Gammaproteobacteria</taxon>
        <taxon>Alteromonadales</taxon>
        <taxon>Idiomarinaceae</taxon>
        <taxon>Pseudidiomarina</taxon>
    </lineage>
</organism>